<keyword evidence="2" id="KW-1185">Reference proteome</keyword>
<dbReference type="InterPro" id="IPR047114">
    <property type="entry name" value="YciF"/>
</dbReference>
<dbReference type="InterPro" id="IPR012347">
    <property type="entry name" value="Ferritin-like"/>
</dbReference>
<organism evidence="1 2">
    <name type="scientific">Lacibacter sediminis</name>
    <dbReference type="NCBI Taxonomy" id="2760713"/>
    <lineage>
        <taxon>Bacteria</taxon>
        <taxon>Pseudomonadati</taxon>
        <taxon>Bacteroidota</taxon>
        <taxon>Chitinophagia</taxon>
        <taxon>Chitinophagales</taxon>
        <taxon>Chitinophagaceae</taxon>
        <taxon>Lacibacter</taxon>
    </lineage>
</organism>
<accession>A0A7G5XJC6</accession>
<dbReference type="SUPFAM" id="SSF47240">
    <property type="entry name" value="Ferritin-like"/>
    <property type="match status" value="1"/>
</dbReference>
<protein>
    <submittedName>
        <fullName evidence="1">DUF892 family protein</fullName>
    </submittedName>
</protein>
<dbReference type="Pfam" id="PF05974">
    <property type="entry name" value="DUF892"/>
    <property type="match status" value="1"/>
</dbReference>
<dbReference type="Proteomes" id="UP000515344">
    <property type="component" value="Chromosome"/>
</dbReference>
<reference evidence="2" key="1">
    <citation type="submission" date="2020-08" db="EMBL/GenBank/DDBJ databases">
        <title>Lacibacter sp. S13-6-6 genome sequencing.</title>
        <authorList>
            <person name="Jin L."/>
        </authorList>
    </citation>
    <scope>NUCLEOTIDE SEQUENCE [LARGE SCALE GENOMIC DNA]</scope>
    <source>
        <strain evidence="2">S13-6-6</strain>
    </source>
</reference>
<name>A0A7G5XJC6_9BACT</name>
<dbReference type="EMBL" id="CP060007">
    <property type="protein sequence ID" value="QNA45579.1"/>
    <property type="molecule type" value="Genomic_DNA"/>
</dbReference>
<sequence length="173" mass="19400">MKQELTSITTLHNLLDYEASKFSSAEVQLNNALPQWINKAGSVKLKTVLQKYRDDIGLHLANLEEFVNAERLISLSLTNRIMKAYIDDTNETLVMCTDTEVTDACLLASIQMINHFKISAYGTAAAFANVLGMEKAAAFFHEAEVHEKQIDDRLTQLAEYEINIRAKAPILIP</sequence>
<dbReference type="InterPro" id="IPR010287">
    <property type="entry name" value="DUF892_YciF-like"/>
</dbReference>
<dbReference type="PANTHER" id="PTHR30565">
    <property type="entry name" value="PROTEIN YCIF"/>
    <property type="match status" value="1"/>
</dbReference>
<dbReference type="KEGG" id="lacs:H4075_05090"/>
<dbReference type="Gene3D" id="1.20.1260.10">
    <property type="match status" value="1"/>
</dbReference>
<dbReference type="PANTHER" id="PTHR30565:SF9">
    <property type="entry name" value="PROTEIN YCIF"/>
    <property type="match status" value="1"/>
</dbReference>
<evidence type="ECO:0000313" key="1">
    <source>
        <dbReference type="EMBL" id="QNA45579.1"/>
    </source>
</evidence>
<dbReference type="InterPro" id="IPR009078">
    <property type="entry name" value="Ferritin-like_SF"/>
</dbReference>
<dbReference type="AlphaFoldDB" id="A0A7G5XJC6"/>
<evidence type="ECO:0000313" key="2">
    <source>
        <dbReference type="Proteomes" id="UP000515344"/>
    </source>
</evidence>
<gene>
    <name evidence="1" type="ORF">H4075_05090</name>
</gene>
<dbReference type="RefSeq" id="WP_182804757.1">
    <property type="nucleotide sequence ID" value="NZ_CP060007.1"/>
</dbReference>
<proteinExistence type="predicted"/>